<keyword evidence="3" id="KW-1185">Reference proteome</keyword>
<gene>
    <name evidence="2" type="ORF">F5891DRAFT_1197812</name>
</gene>
<sequence length="315" mass="36406">MEQADMSCNVLLDTSENIAMRDTSQEPIKLSKSQIRRRKREERREKQRKLRLAEQRAILFAKYQMGTRKRNKQRADRDAIFVVRQQDTGSSGSDVHKKIRKEKKAKRKALVAEEQEATTQMLARTQALLIEKEAALLEMQDAAHRDALIAAEKIAFLEERMEDLLTYHSRWDLIGEPKKYVLLDDPLSAADSYTAWFLYDRLFRGPFMANRTVILVTHHVELMLPGTYYLVRIPDGRIDTKGTVKDLCAQDRIAQNFTTEAKEEEPVAAFEVPVEAQEDSDGADTPVESKKKPRKLIKDEHYLYEFKHYGGIAFS</sequence>
<evidence type="ECO:0000313" key="2">
    <source>
        <dbReference type="EMBL" id="KAG1890732.1"/>
    </source>
</evidence>
<dbReference type="GeneID" id="64662834"/>
<dbReference type="InterPro" id="IPR027417">
    <property type="entry name" value="P-loop_NTPase"/>
</dbReference>
<dbReference type="RefSeq" id="XP_041217998.1">
    <property type="nucleotide sequence ID" value="XM_041368536.1"/>
</dbReference>
<comment type="caution">
    <text evidence="2">The sequence shown here is derived from an EMBL/GenBank/DDBJ whole genome shotgun (WGS) entry which is preliminary data.</text>
</comment>
<evidence type="ECO:0000256" key="1">
    <source>
        <dbReference type="SAM" id="MobiDB-lite"/>
    </source>
</evidence>
<dbReference type="Gene3D" id="3.40.50.300">
    <property type="entry name" value="P-loop containing nucleotide triphosphate hydrolases"/>
    <property type="match status" value="1"/>
</dbReference>
<dbReference type="EMBL" id="JABBWK010000132">
    <property type="protein sequence ID" value="KAG1890732.1"/>
    <property type="molecule type" value="Genomic_DNA"/>
</dbReference>
<evidence type="ECO:0000313" key="3">
    <source>
        <dbReference type="Proteomes" id="UP001195769"/>
    </source>
</evidence>
<organism evidence="2 3">
    <name type="scientific">Suillus fuscotomentosus</name>
    <dbReference type="NCBI Taxonomy" id="1912939"/>
    <lineage>
        <taxon>Eukaryota</taxon>
        <taxon>Fungi</taxon>
        <taxon>Dikarya</taxon>
        <taxon>Basidiomycota</taxon>
        <taxon>Agaricomycotina</taxon>
        <taxon>Agaricomycetes</taxon>
        <taxon>Agaricomycetidae</taxon>
        <taxon>Boletales</taxon>
        <taxon>Suillineae</taxon>
        <taxon>Suillaceae</taxon>
        <taxon>Suillus</taxon>
    </lineage>
</organism>
<proteinExistence type="predicted"/>
<reference evidence="2" key="1">
    <citation type="journal article" date="2020" name="New Phytol.">
        <title>Comparative genomics reveals dynamic genome evolution in host specialist ectomycorrhizal fungi.</title>
        <authorList>
            <person name="Lofgren L.A."/>
            <person name="Nguyen N.H."/>
            <person name="Vilgalys R."/>
            <person name="Ruytinx J."/>
            <person name="Liao H.L."/>
            <person name="Branco S."/>
            <person name="Kuo A."/>
            <person name="LaButti K."/>
            <person name="Lipzen A."/>
            <person name="Andreopoulos W."/>
            <person name="Pangilinan J."/>
            <person name="Riley R."/>
            <person name="Hundley H."/>
            <person name="Na H."/>
            <person name="Barry K."/>
            <person name="Grigoriev I.V."/>
            <person name="Stajich J.E."/>
            <person name="Kennedy P.G."/>
        </authorList>
    </citation>
    <scope>NUCLEOTIDE SEQUENCE</scope>
    <source>
        <strain evidence="2">FC203</strain>
    </source>
</reference>
<feature type="region of interest" description="Disordered" evidence="1">
    <location>
        <begin position="273"/>
        <end position="292"/>
    </location>
</feature>
<protein>
    <submittedName>
        <fullName evidence="2">Uncharacterized protein</fullName>
    </submittedName>
</protein>
<dbReference type="Proteomes" id="UP001195769">
    <property type="component" value="Unassembled WGS sequence"/>
</dbReference>
<dbReference type="AlphaFoldDB" id="A0AAD4HDC8"/>
<dbReference type="SUPFAM" id="SSF52540">
    <property type="entry name" value="P-loop containing nucleoside triphosphate hydrolases"/>
    <property type="match status" value="2"/>
</dbReference>
<accession>A0AAD4HDC8</accession>
<name>A0AAD4HDC8_9AGAM</name>